<feature type="transmembrane region" description="Helical" evidence="1">
    <location>
        <begin position="66"/>
        <end position="85"/>
    </location>
</feature>
<evidence type="ECO:0000256" key="1">
    <source>
        <dbReference type="SAM" id="Phobius"/>
    </source>
</evidence>
<organism evidence="3 4">
    <name type="scientific">Chrysophaeum taylorii</name>
    <dbReference type="NCBI Taxonomy" id="2483200"/>
    <lineage>
        <taxon>Eukaryota</taxon>
        <taxon>Sar</taxon>
        <taxon>Stramenopiles</taxon>
        <taxon>Ochrophyta</taxon>
        <taxon>Pelagophyceae</taxon>
        <taxon>Pelagomonadales</taxon>
        <taxon>Pelagomonadaceae</taxon>
        <taxon>Chrysophaeum</taxon>
    </lineage>
</organism>
<feature type="domain" description="Glycosyltransferase 2-like" evidence="2">
    <location>
        <begin position="314"/>
        <end position="433"/>
    </location>
</feature>
<comment type="caution">
    <text evidence="3">The sequence shown here is derived from an EMBL/GenBank/DDBJ whole genome shotgun (WGS) entry which is preliminary data.</text>
</comment>
<dbReference type="InterPro" id="IPR029044">
    <property type="entry name" value="Nucleotide-diphossugar_trans"/>
</dbReference>
<dbReference type="AlphaFoldDB" id="A0AAD7UQ31"/>
<dbReference type="EMBL" id="JAQMWT010000021">
    <property type="protein sequence ID" value="KAJ8613796.1"/>
    <property type="molecule type" value="Genomic_DNA"/>
</dbReference>
<protein>
    <recommendedName>
        <fullName evidence="2">Glycosyltransferase 2-like domain-containing protein</fullName>
    </recommendedName>
</protein>
<accession>A0AAD7UQ31</accession>
<keyword evidence="1" id="KW-0472">Membrane</keyword>
<dbReference type="SUPFAM" id="SSF53448">
    <property type="entry name" value="Nucleotide-diphospho-sugar transferases"/>
    <property type="match status" value="1"/>
</dbReference>
<dbReference type="Proteomes" id="UP001230188">
    <property type="component" value="Unassembled WGS sequence"/>
</dbReference>
<gene>
    <name evidence="3" type="ORF">CTAYLR_004897</name>
</gene>
<evidence type="ECO:0000313" key="4">
    <source>
        <dbReference type="Proteomes" id="UP001230188"/>
    </source>
</evidence>
<feature type="transmembrane region" description="Helical" evidence="1">
    <location>
        <begin position="97"/>
        <end position="116"/>
    </location>
</feature>
<keyword evidence="4" id="KW-1185">Reference proteome</keyword>
<feature type="transmembrane region" description="Helical" evidence="1">
    <location>
        <begin position="268"/>
        <end position="292"/>
    </location>
</feature>
<feature type="transmembrane region" description="Helical" evidence="1">
    <location>
        <begin position="18"/>
        <end position="36"/>
    </location>
</feature>
<name>A0AAD7UQ31_9STRA</name>
<dbReference type="Gene3D" id="3.90.550.10">
    <property type="entry name" value="Spore Coat Polysaccharide Biosynthesis Protein SpsA, Chain A"/>
    <property type="match status" value="1"/>
</dbReference>
<evidence type="ECO:0000313" key="3">
    <source>
        <dbReference type="EMBL" id="KAJ8613796.1"/>
    </source>
</evidence>
<dbReference type="InterPro" id="IPR001173">
    <property type="entry name" value="Glyco_trans_2-like"/>
</dbReference>
<reference evidence="3" key="1">
    <citation type="submission" date="2023-01" db="EMBL/GenBank/DDBJ databases">
        <title>Metagenome sequencing of chrysophaentin producing Chrysophaeum taylorii.</title>
        <authorList>
            <person name="Davison J."/>
            <person name="Bewley C."/>
        </authorList>
    </citation>
    <scope>NUCLEOTIDE SEQUENCE</scope>
    <source>
        <strain evidence="3">NIES-1699</strain>
    </source>
</reference>
<sequence>MLDLEQGKTSQQTRLDEFSWWSCLVVVVGFDLLFAMSEAARRVSWRLSAVATIALVRFNVSLKGEFVSTAAACGLSLPLLTVVWVESLSEFTSTVARVSEFFIFCIAELLLAYLALGELKTKRIAESVALQQLGILEERAKRNERVVVVPIRDAHRFDDEEQEEMCGDGSAPVLPSTASRDDDDDDVFVGKVASMRKNALLEQRVAETTLVSPAQGFQGWEYTENLPTSARAGFARASLYYVGLAIIALAAKDATSAVERVIAWRSRVVVAFIVSAWSFSNIFFLLFAAYPWPHWKRETPFGGNQQDFLDKIGVVVPCHKSAAEIERTLCSLLAYFKPENIVVCDNGNSPRPADNTQAIVRKASRDIRYKYIPHGHKTQALVVGATTLASSRSVEYILHIDDDTVLSDNMVFDRTLFEGDLGVDAVAFSRRVEPTNLVTAYVDFYYKRSDHFGFVQSRLATRPYIPGPCGLWRLEAYMDMMESHPALPFGEDIFGSFHALLKGYRFDQELRCSVITFAPPVLHATSAKLCHAAADREEERVQGYGAASLWKQRAHRWTVSGCRTVPLTMRLFATYASPTWLGAFWFRAFRIRDWKNIVFNICSPMYLVFLLTSHGMRHTVLHLIELKTIFLVLSLARNAFVNYACWPAHIRVPWHVILSSPLLDMFLSYCAVFGRWKCILLYVPLVPMRTGLFADLLGTVPAAAASKVNLLNHERESQSLATTTDATYSAAPVIVVDV</sequence>
<keyword evidence="1" id="KW-1133">Transmembrane helix</keyword>
<evidence type="ECO:0000259" key="2">
    <source>
        <dbReference type="Pfam" id="PF00535"/>
    </source>
</evidence>
<dbReference type="Pfam" id="PF00535">
    <property type="entry name" value="Glycos_transf_2"/>
    <property type="match status" value="1"/>
</dbReference>
<keyword evidence="1" id="KW-0812">Transmembrane</keyword>
<proteinExistence type="predicted"/>